<feature type="transmembrane region" description="Helical" evidence="1">
    <location>
        <begin position="69"/>
        <end position="87"/>
    </location>
</feature>
<evidence type="ECO:0000313" key="3">
    <source>
        <dbReference type="Proteomes" id="UP000001694"/>
    </source>
</evidence>
<gene>
    <name evidence="2" type="ordered locus">Tneu_0487</name>
</gene>
<dbReference type="KEGG" id="tne:Tneu_0487"/>
<dbReference type="AlphaFoldDB" id="B1YCC1"/>
<keyword evidence="1" id="KW-0812">Transmembrane</keyword>
<dbReference type="EMBL" id="CP001014">
    <property type="protein sequence ID" value="ACB39434.1"/>
    <property type="molecule type" value="Genomic_DNA"/>
</dbReference>
<dbReference type="STRING" id="444157.Tneu_0487"/>
<dbReference type="eggNOG" id="arCOG01383">
    <property type="taxonomic scope" value="Archaea"/>
</dbReference>
<organism evidence="2 3">
    <name type="scientific">Pyrobaculum neutrophilum (strain DSM 2338 / JCM 9278 / NBRC 100436 / V24Sta)</name>
    <name type="common">Thermoproteus neutrophilus</name>
    <dbReference type="NCBI Taxonomy" id="444157"/>
    <lineage>
        <taxon>Archaea</taxon>
        <taxon>Thermoproteota</taxon>
        <taxon>Thermoprotei</taxon>
        <taxon>Thermoproteales</taxon>
        <taxon>Thermoproteaceae</taxon>
        <taxon>Pyrobaculum</taxon>
    </lineage>
</organism>
<dbReference type="RefSeq" id="WP_012349854.1">
    <property type="nucleotide sequence ID" value="NC_010525.1"/>
</dbReference>
<dbReference type="GeneID" id="6165935"/>
<sequence>MSGSKYDILAIVVNYNSNHILPIEKLLLKTLDRLSDLKSLKLVLIDNGSTDGSLQELEKEIKELKLDDAVLTAPGLALGAYSAAMYLTGVKTYVKALAATALTAAGINTILIALLALYLKRMEYRITRIMRLSTRKICTTP</sequence>
<feature type="transmembrane region" description="Helical" evidence="1">
    <location>
        <begin position="93"/>
        <end position="119"/>
    </location>
</feature>
<reference evidence="2" key="1">
    <citation type="submission" date="2008-03" db="EMBL/GenBank/DDBJ databases">
        <title>Complete sequence of Thermoproteus neutrophilus V24Sta.</title>
        <authorList>
            <consortium name="US DOE Joint Genome Institute"/>
            <person name="Copeland A."/>
            <person name="Lucas S."/>
            <person name="Lapidus A."/>
            <person name="Glavina del Rio T."/>
            <person name="Dalin E."/>
            <person name="Tice H."/>
            <person name="Bruce D."/>
            <person name="Goodwin L."/>
            <person name="Pitluck S."/>
            <person name="Sims D."/>
            <person name="Brettin T."/>
            <person name="Detter J.C."/>
            <person name="Han C."/>
            <person name="Kuske C.R."/>
            <person name="Schmutz J."/>
            <person name="Larimer F."/>
            <person name="Land M."/>
            <person name="Hauser L."/>
            <person name="Kyrpides N."/>
            <person name="Mikhailova N."/>
            <person name="Biddle J.F."/>
            <person name="Zhang Z."/>
            <person name="Fitz-Gibbon S.T."/>
            <person name="Lowe T.M."/>
            <person name="Saltikov C."/>
            <person name="House C.H."/>
            <person name="Richardson P."/>
        </authorList>
    </citation>
    <scope>NUCLEOTIDE SEQUENCE [LARGE SCALE GENOMIC DNA]</scope>
    <source>
        <strain evidence="2">V24Sta</strain>
    </source>
</reference>
<proteinExistence type="predicted"/>
<protein>
    <submittedName>
        <fullName evidence="2">Uncharacterized protein</fullName>
    </submittedName>
</protein>
<dbReference type="HOGENOM" id="CLU_1821090_0_0_2"/>
<keyword evidence="1" id="KW-0472">Membrane</keyword>
<dbReference type="Proteomes" id="UP000001694">
    <property type="component" value="Chromosome"/>
</dbReference>
<accession>B1YCC1</accession>
<evidence type="ECO:0000256" key="1">
    <source>
        <dbReference type="SAM" id="Phobius"/>
    </source>
</evidence>
<keyword evidence="3" id="KW-1185">Reference proteome</keyword>
<name>B1YCC1_PYRNV</name>
<keyword evidence="1" id="KW-1133">Transmembrane helix</keyword>
<evidence type="ECO:0000313" key="2">
    <source>
        <dbReference type="EMBL" id="ACB39434.1"/>
    </source>
</evidence>